<evidence type="ECO:0000313" key="2">
    <source>
        <dbReference type="Proteomes" id="UP000003491"/>
    </source>
</evidence>
<name>C2E4K9_LACJH</name>
<dbReference type="EMBL" id="ACGR01000025">
    <property type="protein sequence ID" value="EEJ60234.1"/>
    <property type="molecule type" value="Genomic_DNA"/>
</dbReference>
<evidence type="ECO:0000313" key="1">
    <source>
        <dbReference type="EMBL" id="EEJ60234.1"/>
    </source>
</evidence>
<dbReference type="PATRIC" id="fig|525330.7.peg.1450"/>
<organism evidence="1 2">
    <name type="scientific">Lactobacillus johnsonii ATCC 33200</name>
    <dbReference type="NCBI Taxonomy" id="525330"/>
    <lineage>
        <taxon>Bacteria</taxon>
        <taxon>Bacillati</taxon>
        <taxon>Bacillota</taxon>
        <taxon>Bacilli</taxon>
        <taxon>Lactobacillales</taxon>
        <taxon>Lactobacillaceae</taxon>
        <taxon>Lactobacillus</taxon>
    </lineage>
</organism>
<dbReference type="HOGENOM" id="CLU_192871_0_0_9"/>
<comment type="caution">
    <text evidence="1">The sequence shown here is derived from an EMBL/GenBank/DDBJ whole genome shotgun (WGS) entry which is preliminary data.</text>
</comment>
<dbReference type="InterPro" id="IPR036691">
    <property type="entry name" value="Endo/exonu/phosph_ase_sf"/>
</dbReference>
<accession>C2E4K9</accession>
<sequence>MERRIIMKFMSWNVNGLRATLRHGFVNTFTDLDADIFGIQDTRVEPNEVKIDLPGYYQY</sequence>
<proteinExistence type="predicted"/>
<dbReference type="AlphaFoldDB" id="C2E4K9"/>
<dbReference type="Gene3D" id="3.60.10.10">
    <property type="entry name" value="Endonuclease/exonuclease/phosphatase"/>
    <property type="match status" value="1"/>
</dbReference>
<gene>
    <name evidence="1" type="ORF">HMPREF0528_0683</name>
</gene>
<dbReference type="SUPFAM" id="SSF56219">
    <property type="entry name" value="DNase I-like"/>
    <property type="match status" value="1"/>
</dbReference>
<dbReference type="Proteomes" id="UP000003491">
    <property type="component" value="Unassembled WGS sequence"/>
</dbReference>
<protein>
    <submittedName>
        <fullName evidence="1">Uncharacterized protein</fullName>
    </submittedName>
</protein>
<reference evidence="1 2" key="1">
    <citation type="submission" date="2009-01" db="EMBL/GenBank/DDBJ databases">
        <authorList>
            <person name="Qin X."/>
            <person name="Bachman B."/>
            <person name="Battles P."/>
            <person name="Bell A."/>
            <person name="Bess C."/>
            <person name="Bickham C."/>
            <person name="Chaboub L."/>
            <person name="Chen D."/>
            <person name="Coyle M."/>
            <person name="Deiros D.R."/>
            <person name="Dinh H."/>
            <person name="Forbes L."/>
            <person name="Fowler G."/>
            <person name="Francisco L."/>
            <person name="Fu Q."/>
            <person name="Gubbala S."/>
            <person name="Hale W."/>
            <person name="Han Y."/>
            <person name="Hemphill L."/>
            <person name="Highlander S.K."/>
            <person name="Hirani K."/>
            <person name="Hogues M."/>
            <person name="Jackson L."/>
            <person name="Jakkamsetti A."/>
            <person name="Javaid M."/>
            <person name="Jiang H."/>
            <person name="Korchina V."/>
            <person name="Kovar C."/>
            <person name="Lara F."/>
            <person name="Lee S."/>
            <person name="Mata R."/>
            <person name="Mathew T."/>
            <person name="Moen C."/>
            <person name="Morales K."/>
            <person name="Munidasa M."/>
            <person name="Nazareth L."/>
            <person name="Ngo R."/>
            <person name="Nguyen L."/>
            <person name="Okwuonu G."/>
            <person name="Ongeri F."/>
            <person name="Patil S."/>
            <person name="Petrosino J."/>
            <person name="Pham C."/>
            <person name="Pham P."/>
            <person name="Pu L.-L."/>
            <person name="Puazo M."/>
            <person name="Raj R."/>
            <person name="Reid J."/>
            <person name="Rouhana J."/>
            <person name="Saada N."/>
            <person name="Shang Y."/>
            <person name="Simmons D."/>
            <person name="Thornton R."/>
            <person name="Warren J."/>
            <person name="Weissenberger G."/>
            <person name="Zhang J."/>
            <person name="Zhang L."/>
            <person name="Zhou C."/>
            <person name="Zhu D."/>
            <person name="Muzny D."/>
            <person name="Worley K."/>
            <person name="Gibbs R."/>
        </authorList>
    </citation>
    <scope>NUCLEOTIDE SEQUENCE [LARGE SCALE GENOMIC DNA]</scope>
    <source>
        <strain evidence="1 2">ATCC 33200</strain>
    </source>
</reference>